<dbReference type="Proteomes" id="UP001055115">
    <property type="component" value="Unassembled WGS sequence"/>
</dbReference>
<dbReference type="EMBL" id="BQXU01000049">
    <property type="protein sequence ID" value="GKT51513.1"/>
    <property type="molecule type" value="Genomic_DNA"/>
</dbReference>
<dbReference type="RefSeq" id="XP_049133863.1">
    <property type="nucleotide sequence ID" value="XM_049277906.1"/>
</dbReference>
<name>A0AA37UT99_9PEZI</name>
<sequence>MGRHNLALCMLAMNELRKYYISAEASYKLFETAIDKIEHPTLYEEYQQSPVALTPDNSAFTSWPDGYGLETAGIISDVWSPLPNAYTDNTSLSGTQ</sequence>
<gene>
    <name evidence="1" type="ORF">ColSpa_11694</name>
</gene>
<dbReference type="GeneID" id="73332496"/>
<dbReference type="AlphaFoldDB" id="A0AA37UT99"/>
<organism evidence="1 2">
    <name type="scientific">Colletotrichum spaethianum</name>
    <dbReference type="NCBI Taxonomy" id="700344"/>
    <lineage>
        <taxon>Eukaryota</taxon>
        <taxon>Fungi</taxon>
        <taxon>Dikarya</taxon>
        <taxon>Ascomycota</taxon>
        <taxon>Pezizomycotina</taxon>
        <taxon>Sordariomycetes</taxon>
        <taxon>Hypocreomycetidae</taxon>
        <taxon>Glomerellales</taxon>
        <taxon>Glomerellaceae</taxon>
        <taxon>Colletotrichum</taxon>
        <taxon>Colletotrichum spaethianum species complex</taxon>
    </lineage>
</organism>
<protein>
    <submittedName>
        <fullName evidence="1">Uncharacterized protein</fullName>
    </submittedName>
</protein>
<accession>A0AA37UT99</accession>
<evidence type="ECO:0000313" key="1">
    <source>
        <dbReference type="EMBL" id="GKT51513.1"/>
    </source>
</evidence>
<keyword evidence="2" id="KW-1185">Reference proteome</keyword>
<evidence type="ECO:0000313" key="2">
    <source>
        <dbReference type="Proteomes" id="UP001055115"/>
    </source>
</evidence>
<proteinExistence type="predicted"/>
<comment type="caution">
    <text evidence="1">The sequence shown here is derived from an EMBL/GenBank/DDBJ whole genome shotgun (WGS) entry which is preliminary data.</text>
</comment>
<reference evidence="1 2" key="1">
    <citation type="submission" date="2022-03" db="EMBL/GenBank/DDBJ databases">
        <title>Genome data of Colletotrichum spp.</title>
        <authorList>
            <person name="Utami Y.D."/>
            <person name="Hiruma K."/>
        </authorList>
    </citation>
    <scope>NUCLEOTIDE SEQUENCE [LARGE SCALE GENOMIC DNA]</scope>
    <source>
        <strain evidence="1 2">MAFF 239500</strain>
    </source>
</reference>